<dbReference type="Gene3D" id="3.40.190.80">
    <property type="match status" value="1"/>
</dbReference>
<evidence type="ECO:0000313" key="8">
    <source>
        <dbReference type="EMBL" id="ORZ31506.1"/>
    </source>
</evidence>
<keyword evidence="5 6" id="KW-0460">Magnesium</keyword>
<dbReference type="InterPro" id="IPR020550">
    <property type="entry name" value="Inositol_monophosphatase_CS"/>
</dbReference>
<gene>
    <name evidence="8" type="ORF">BCR44DRAFT_119655</name>
</gene>
<dbReference type="Proteomes" id="UP000193411">
    <property type="component" value="Unassembled WGS sequence"/>
</dbReference>
<accession>A0A1Y2HA80</accession>
<evidence type="ECO:0000256" key="7">
    <source>
        <dbReference type="RuleBase" id="RU364068"/>
    </source>
</evidence>
<feature type="binding site" evidence="6">
    <location>
        <position position="93"/>
    </location>
    <ligand>
        <name>Mg(2+)</name>
        <dbReference type="ChEBI" id="CHEBI:18420"/>
        <label>2</label>
    </ligand>
</feature>
<sequence>MSSNASTAATTTVRDDVIGADAPFGAWCTEATKLAREVGAIIRTAFFDAQAPPAPDNKDNNAIDLVTATDQAVEALIKKRLDAVFPDYKFIGEESVAGGAKCELTDAPTVICDPIDGTTNFVHGFPFVCTSLGLVVNRQPTAAVIYNPILDEMYIAHRGHGAFMNGRCLPIHRANHPLDQNAVLMVTEGGHDRGAVAMKAKLDTWHNVLSASKANLRGIRCTGSGALNLCMIARGGADVYWEIGLHAWDMAAAVLLVEEAGGMVVGQEYLGATEAARKTWSRDSHPFDVMGRKAMALRKADVGFLHQFVGHVVDYPCERD</sequence>
<dbReference type="PROSITE" id="PS00630">
    <property type="entry name" value="IMP_2"/>
    <property type="match status" value="1"/>
</dbReference>
<proteinExistence type="inferred from homology"/>
<feature type="binding site" evidence="6">
    <location>
        <position position="113"/>
    </location>
    <ligand>
        <name>Mg(2+)</name>
        <dbReference type="ChEBI" id="CHEBI:18420"/>
        <label>1</label>
        <note>catalytic</note>
    </ligand>
</feature>
<evidence type="ECO:0000256" key="6">
    <source>
        <dbReference type="PIRSR" id="PIRSR600760-2"/>
    </source>
</evidence>
<protein>
    <recommendedName>
        <fullName evidence="7">Inositol-1-monophosphatase</fullName>
        <ecNumber evidence="7">3.1.3.25</ecNumber>
    </recommendedName>
</protein>
<evidence type="ECO:0000313" key="9">
    <source>
        <dbReference type="Proteomes" id="UP000193411"/>
    </source>
</evidence>
<dbReference type="OrthoDB" id="10254945at2759"/>
<comment type="similarity">
    <text evidence="3 7">Belongs to the inositol monophosphatase superfamily.</text>
</comment>
<feature type="binding site" evidence="6">
    <location>
        <position position="116"/>
    </location>
    <ligand>
        <name>Mg(2+)</name>
        <dbReference type="ChEBI" id="CHEBI:18420"/>
        <label>1</label>
        <note>catalytic</note>
    </ligand>
</feature>
<evidence type="ECO:0000256" key="4">
    <source>
        <dbReference type="ARBA" id="ARBA00022723"/>
    </source>
</evidence>
<keyword evidence="4 6" id="KW-0479">Metal-binding</keyword>
<dbReference type="STRING" id="765915.A0A1Y2HA80"/>
<dbReference type="GO" id="GO:0046872">
    <property type="term" value="F:metal ion binding"/>
    <property type="evidence" value="ECO:0007669"/>
    <property type="project" value="UniProtKB-KW"/>
</dbReference>
<keyword evidence="9" id="KW-1185">Reference proteome</keyword>
<feature type="binding site" evidence="6">
    <location>
        <position position="249"/>
    </location>
    <ligand>
        <name>Mg(2+)</name>
        <dbReference type="ChEBI" id="CHEBI:18420"/>
        <label>1</label>
        <note>catalytic</note>
    </ligand>
</feature>
<dbReference type="InterPro" id="IPR000760">
    <property type="entry name" value="Inositol_monophosphatase-like"/>
</dbReference>
<evidence type="ECO:0000256" key="2">
    <source>
        <dbReference type="ARBA" id="ARBA00001946"/>
    </source>
</evidence>
<dbReference type="GO" id="GO:0007165">
    <property type="term" value="P:signal transduction"/>
    <property type="evidence" value="ECO:0007669"/>
    <property type="project" value="TreeGrafter"/>
</dbReference>
<dbReference type="EMBL" id="MCFL01000059">
    <property type="protein sequence ID" value="ORZ31506.1"/>
    <property type="molecule type" value="Genomic_DNA"/>
</dbReference>
<comment type="catalytic activity">
    <reaction evidence="1 7">
        <text>a myo-inositol phosphate + H2O = myo-inositol + phosphate</text>
        <dbReference type="Rhea" id="RHEA:24056"/>
        <dbReference type="ChEBI" id="CHEBI:15377"/>
        <dbReference type="ChEBI" id="CHEBI:17268"/>
        <dbReference type="ChEBI" id="CHEBI:43474"/>
        <dbReference type="ChEBI" id="CHEBI:84139"/>
        <dbReference type="EC" id="3.1.3.25"/>
    </reaction>
</comment>
<dbReference type="Pfam" id="PF00459">
    <property type="entry name" value="Inositol_P"/>
    <property type="match status" value="1"/>
</dbReference>
<dbReference type="GO" id="GO:0046854">
    <property type="term" value="P:phosphatidylinositol phosphate biosynthetic process"/>
    <property type="evidence" value="ECO:0007669"/>
    <property type="project" value="InterPro"/>
</dbReference>
<dbReference type="Gene3D" id="3.30.540.10">
    <property type="entry name" value="Fructose-1,6-Bisphosphatase, subunit A, domain 1"/>
    <property type="match status" value="1"/>
</dbReference>
<dbReference type="CDD" id="cd01639">
    <property type="entry name" value="IMPase"/>
    <property type="match status" value="1"/>
</dbReference>
<dbReference type="PANTHER" id="PTHR20854:SF4">
    <property type="entry name" value="INOSITOL-1-MONOPHOSPHATASE-RELATED"/>
    <property type="match status" value="1"/>
</dbReference>
<comment type="caution">
    <text evidence="8">The sequence shown here is derived from an EMBL/GenBank/DDBJ whole genome shotgun (WGS) entry which is preliminary data.</text>
</comment>
<dbReference type="AlphaFoldDB" id="A0A1Y2HA80"/>
<evidence type="ECO:0000256" key="1">
    <source>
        <dbReference type="ARBA" id="ARBA00001033"/>
    </source>
</evidence>
<dbReference type="GO" id="GO:0006021">
    <property type="term" value="P:inositol biosynthetic process"/>
    <property type="evidence" value="ECO:0007669"/>
    <property type="project" value="UniProtKB-UniPathway"/>
</dbReference>
<evidence type="ECO:0000256" key="5">
    <source>
        <dbReference type="ARBA" id="ARBA00022842"/>
    </source>
</evidence>
<comment type="pathway">
    <text evidence="7">Polyol metabolism; myo-inositol biosynthesis; myo-inositol from D-glucose 6-phosphate: step 2/2.</text>
</comment>
<dbReference type="PANTHER" id="PTHR20854">
    <property type="entry name" value="INOSITOL MONOPHOSPHATASE"/>
    <property type="match status" value="1"/>
</dbReference>
<feature type="binding site" evidence="6">
    <location>
        <position position="115"/>
    </location>
    <ligand>
        <name>Mg(2+)</name>
        <dbReference type="ChEBI" id="CHEBI:18420"/>
        <label>1</label>
        <note>catalytic</note>
    </ligand>
</feature>
<dbReference type="GO" id="GO:0008934">
    <property type="term" value="F:inositol monophosphate 1-phosphatase activity"/>
    <property type="evidence" value="ECO:0007669"/>
    <property type="project" value="InterPro"/>
</dbReference>
<comment type="cofactor">
    <cofactor evidence="2 6 7">
        <name>Mg(2+)</name>
        <dbReference type="ChEBI" id="CHEBI:18420"/>
    </cofactor>
</comment>
<name>A0A1Y2HA80_9FUNG</name>
<dbReference type="SUPFAM" id="SSF56655">
    <property type="entry name" value="Carbohydrate phosphatase"/>
    <property type="match status" value="1"/>
</dbReference>
<reference evidence="8 9" key="1">
    <citation type="submission" date="2016-07" db="EMBL/GenBank/DDBJ databases">
        <title>Pervasive Adenine N6-methylation of Active Genes in Fungi.</title>
        <authorList>
            <consortium name="DOE Joint Genome Institute"/>
            <person name="Mondo S.J."/>
            <person name="Dannebaum R.O."/>
            <person name="Kuo R.C."/>
            <person name="Labutti K."/>
            <person name="Haridas S."/>
            <person name="Kuo A."/>
            <person name="Salamov A."/>
            <person name="Ahrendt S.R."/>
            <person name="Lipzen A."/>
            <person name="Sullivan W."/>
            <person name="Andreopoulos W.B."/>
            <person name="Clum A."/>
            <person name="Lindquist E."/>
            <person name="Daum C."/>
            <person name="Ramamoorthy G.K."/>
            <person name="Gryganskyi A."/>
            <person name="Culley D."/>
            <person name="Magnuson J.K."/>
            <person name="James T.Y."/>
            <person name="O'Malley M.A."/>
            <person name="Stajich J.E."/>
            <person name="Spatafora J.W."/>
            <person name="Visel A."/>
            <person name="Grigoriev I.V."/>
        </authorList>
    </citation>
    <scope>NUCLEOTIDE SEQUENCE [LARGE SCALE GENOMIC DNA]</scope>
    <source>
        <strain evidence="8 9">PL171</strain>
    </source>
</reference>
<dbReference type="InterPro" id="IPR033942">
    <property type="entry name" value="IMPase"/>
</dbReference>
<dbReference type="PRINTS" id="PR00377">
    <property type="entry name" value="IMPHPHTASES"/>
</dbReference>
<keyword evidence="7" id="KW-0378">Hydrolase</keyword>
<dbReference type="FunFam" id="3.30.540.10:FF:000004">
    <property type="entry name" value="Inositol-1-monophosphatase"/>
    <property type="match status" value="1"/>
</dbReference>
<organism evidence="8 9">
    <name type="scientific">Catenaria anguillulae PL171</name>
    <dbReference type="NCBI Taxonomy" id="765915"/>
    <lineage>
        <taxon>Eukaryota</taxon>
        <taxon>Fungi</taxon>
        <taxon>Fungi incertae sedis</taxon>
        <taxon>Blastocladiomycota</taxon>
        <taxon>Blastocladiomycetes</taxon>
        <taxon>Blastocladiales</taxon>
        <taxon>Catenariaceae</taxon>
        <taxon>Catenaria</taxon>
    </lineage>
</organism>
<dbReference type="EC" id="3.1.3.25" evidence="7"/>
<dbReference type="UniPathway" id="UPA00823">
    <property type="reaction ID" value="UER00788"/>
</dbReference>
<evidence type="ECO:0000256" key="3">
    <source>
        <dbReference type="ARBA" id="ARBA00009759"/>
    </source>
</evidence>